<organism evidence="16 17">
    <name type="scientific">Candidatus Spechtbacteria bacterium RIFCSPHIGHO2_01_FULL_43_30</name>
    <dbReference type="NCBI Taxonomy" id="1802158"/>
    <lineage>
        <taxon>Bacteria</taxon>
        <taxon>Candidatus Spechtiibacteriota</taxon>
    </lineage>
</organism>
<dbReference type="Pfam" id="PF10410">
    <property type="entry name" value="DnaB_bind"/>
    <property type="match status" value="1"/>
</dbReference>
<evidence type="ECO:0000256" key="3">
    <source>
        <dbReference type="ARBA" id="ARBA00022679"/>
    </source>
</evidence>
<evidence type="ECO:0000259" key="15">
    <source>
        <dbReference type="PROSITE" id="PS50880"/>
    </source>
</evidence>
<comment type="similarity">
    <text evidence="12 13">Belongs to the DnaG primase family.</text>
</comment>
<keyword evidence="1 12" id="KW-0240">DNA-directed RNA polymerase</keyword>
<dbReference type="GO" id="GO:0003899">
    <property type="term" value="F:DNA-directed RNA polymerase activity"/>
    <property type="evidence" value="ECO:0007669"/>
    <property type="project" value="UniProtKB-UniRule"/>
</dbReference>
<dbReference type="InterPro" id="IPR036977">
    <property type="entry name" value="DNA_primase_Znf_CHC2"/>
</dbReference>
<dbReference type="GO" id="GO:0000428">
    <property type="term" value="C:DNA-directed RNA polymerase complex"/>
    <property type="evidence" value="ECO:0007669"/>
    <property type="project" value="UniProtKB-KW"/>
</dbReference>
<keyword evidence="11 12" id="KW-0804">Transcription</keyword>
<feature type="zinc finger region" description="CHC2-type" evidence="12 14">
    <location>
        <begin position="36"/>
        <end position="60"/>
    </location>
</feature>
<dbReference type="InterPro" id="IPR030846">
    <property type="entry name" value="DnaG_bac"/>
</dbReference>
<evidence type="ECO:0000256" key="6">
    <source>
        <dbReference type="ARBA" id="ARBA00022723"/>
    </source>
</evidence>
<dbReference type="FunFam" id="3.90.580.10:FF:000001">
    <property type="entry name" value="DNA primase"/>
    <property type="match status" value="1"/>
</dbReference>
<evidence type="ECO:0000256" key="1">
    <source>
        <dbReference type="ARBA" id="ARBA00022478"/>
    </source>
</evidence>
<protein>
    <recommendedName>
        <fullName evidence="12 13">DNA primase</fullName>
        <ecNumber evidence="12">2.7.7.101</ecNumber>
    </recommendedName>
</protein>
<dbReference type="EC" id="2.7.7.101" evidence="12"/>
<evidence type="ECO:0000256" key="7">
    <source>
        <dbReference type="ARBA" id="ARBA00022771"/>
    </source>
</evidence>
<keyword evidence="3 12" id="KW-0808">Transferase</keyword>
<evidence type="ECO:0000256" key="2">
    <source>
        <dbReference type="ARBA" id="ARBA00022515"/>
    </source>
</evidence>
<comment type="cofactor">
    <cofactor evidence="12 13 14">
        <name>Zn(2+)</name>
        <dbReference type="ChEBI" id="CHEBI:29105"/>
    </cofactor>
    <text evidence="12 13 14">Binds 1 zinc ion per monomer.</text>
</comment>
<dbReference type="GO" id="GO:0008270">
    <property type="term" value="F:zinc ion binding"/>
    <property type="evidence" value="ECO:0007669"/>
    <property type="project" value="UniProtKB-UniRule"/>
</dbReference>
<dbReference type="SUPFAM" id="SSF56731">
    <property type="entry name" value="DNA primase core"/>
    <property type="match status" value="1"/>
</dbReference>
<dbReference type="InterPro" id="IPR006171">
    <property type="entry name" value="TOPRIM_dom"/>
</dbReference>
<dbReference type="Proteomes" id="UP000177932">
    <property type="component" value="Unassembled WGS sequence"/>
</dbReference>
<evidence type="ECO:0000256" key="8">
    <source>
        <dbReference type="ARBA" id="ARBA00022833"/>
    </source>
</evidence>
<evidence type="ECO:0000256" key="13">
    <source>
        <dbReference type="PIRNR" id="PIRNR002811"/>
    </source>
</evidence>
<dbReference type="InterPro" id="IPR006295">
    <property type="entry name" value="DNA_primase_DnaG"/>
</dbReference>
<feature type="domain" description="Toprim" evidence="15">
    <location>
        <begin position="264"/>
        <end position="345"/>
    </location>
</feature>
<dbReference type="SMART" id="SM00493">
    <property type="entry name" value="TOPRIM"/>
    <property type="match status" value="1"/>
</dbReference>
<evidence type="ECO:0000256" key="14">
    <source>
        <dbReference type="PIRSR" id="PIRSR002811-1"/>
    </source>
</evidence>
<evidence type="ECO:0000256" key="12">
    <source>
        <dbReference type="HAMAP-Rule" id="MF_00974"/>
    </source>
</evidence>
<dbReference type="Pfam" id="PF13155">
    <property type="entry name" value="Toprim_2"/>
    <property type="match status" value="1"/>
</dbReference>
<dbReference type="GO" id="GO:0005737">
    <property type="term" value="C:cytoplasm"/>
    <property type="evidence" value="ECO:0007669"/>
    <property type="project" value="TreeGrafter"/>
</dbReference>
<dbReference type="Gene3D" id="3.90.580.10">
    <property type="entry name" value="Zinc finger, CHC2-type domain"/>
    <property type="match status" value="1"/>
</dbReference>
<dbReference type="InterPro" id="IPR002694">
    <property type="entry name" value="Znf_CHC2"/>
</dbReference>
<keyword evidence="4 12" id="KW-0548">Nucleotidyltransferase</keyword>
<dbReference type="InterPro" id="IPR019475">
    <property type="entry name" value="DNA_primase_DnaB-bd"/>
</dbReference>
<dbReference type="Gene3D" id="3.40.1360.10">
    <property type="match status" value="1"/>
</dbReference>
<keyword evidence="8 12" id="KW-0862">Zinc</keyword>
<evidence type="ECO:0000256" key="10">
    <source>
        <dbReference type="ARBA" id="ARBA00023125"/>
    </source>
</evidence>
<dbReference type="InterPro" id="IPR013264">
    <property type="entry name" value="DNAG_N"/>
</dbReference>
<dbReference type="InterPro" id="IPR050219">
    <property type="entry name" value="DnaG_primase"/>
</dbReference>
<dbReference type="PANTHER" id="PTHR30313:SF2">
    <property type="entry name" value="DNA PRIMASE"/>
    <property type="match status" value="1"/>
</dbReference>
<name>A0A1G2H4K4_9BACT</name>
<dbReference type="Pfam" id="PF08275">
    <property type="entry name" value="DNAG_N"/>
    <property type="match status" value="1"/>
</dbReference>
<dbReference type="SMART" id="SM00400">
    <property type="entry name" value="ZnF_CHCC"/>
    <property type="match status" value="1"/>
</dbReference>
<comment type="catalytic activity">
    <reaction evidence="12">
        <text>ssDNA + n NTP = ssDNA/pppN(pN)n-1 hybrid + (n-1) diphosphate.</text>
        <dbReference type="EC" id="2.7.7.101"/>
    </reaction>
</comment>
<dbReference type="AlphaFoldDB" id="A0A1G2H4K4"/>
<evidence type="ECO:0000256" key="11">
    <source>
        <dbReference type="ARBA" id="ARBA00023163"/>
    </source>
</evidence>
<comment type="function">
    <text evidence="12 13">RNA polymerase that catalyzes the synthesis of short RNA molecules used as primers for DNA polymerase during DNA replication.</text>
</comment>
<dbReference type="PANTHER" id="PTHR30313">
    <property type="entry name" value="DNA PRIMASE"/>
    <property type="match status" value="1"/>
</dbReference>
<dbReference type="Gene3D" id="3.90.980.10">
    <property type="entry name" value="DNA primase, catalytic core, N-terminal domain"/>
    <property type="match status" value="1"/>
</dbReference>
<evidence type="ECO:0000256" key="9">
    <source>
        <dbReference type="ARBA" id="ARBA00022842"/>
    </source>
</evidence>
<comment type="domain">
    <text evidence="12">Contains an N-terminal zinc-binding domain, a central core domain that contains the primase activity, and a C-terminal DnaB-binding domain.</text>
</comment>
<comment type="subunit">
    <text evidence="12">Monomer. Interacts with DnaB.</text>
</comment>
<dbReference type="EMBL" id="MHOD01000031">
    <property type="protein sequence ID" value="OGZ57416.1"/>
    <property type="molecule type" value="Genomic_DNA"/>
</dbReference>
<dbReference type="InterPro" id="IPR037068">
    <property type="entry name" value="DNA_primase_core_N_sf"/>
</dbReference>
<dbReference type="SUPFAM" id="SSF57783">
    <property type="entry name" value="Zinc beta-ribbon"/>
    <property type="match status" value="1"/>
</dbReference>
<dbReference type="PROSITE" id="PS50880">
    <property type="entry name" value="TOPRIM"/>
    <property type="match status" value="1"/>
</dbReference>
<keyword evidence="7 12" id="KW-0863">Zinc-finger</keyword>
<proteinExistence type="inferred from homology"/>
<dbReference type="CDD" id="cd03364">
    <property type="entry name" value="TOPRIM_DnaG_primases"/>
    <property type="match status" value="1"/>
</dbReference>
<comment type="caution">
    <text evidence="16">The sequence shown here is derived from an EMBL/GenBank/DDBJ whole genome shotgun (WGS) entry which is preliminary data.</text>
</comment>
<dbReference type="STRING" id="1802158.A2827_00935"/>
<dbReference type="InterPro" id="IPR034151">
    <property type="entry name" value="TOPRIM_DnaG_bac"/>
</dbReference>
<dbReference type="GO" id="GO:0006269">
    <property type="term" value="P:DNA replication, synthesis of primer"/>
    <property type="evidence" value="ECO:0007669"/>
    <property type="project" value="UniProtKB-UniRule"/>
</dbReference>
<keyword evidence="6 12" id="KW-0479">Metal-binding</keyword>
<gene>
    <name evidence="12" type="primary">dnaG</name>
    <name evidence="16" type="ORF">A2827_00935</name>
</gene>
<keyword evidence="5 12" id="KW-0235">DNA replication</keyword>
<evidence type="ECO:0000256" key="5">
    <source>
        <dbReference type="ARBA" id="ARBA00022705"/>
    </source>
</evidence>
<evidence type="ECO:0000313" key="17">
    <source>
        <dbReference type="Proteomes" id="UP000177932"/>
    </source>
</evidence>
<dbReference type="GO" id="GO:1990077">
    <property type="term" value="C:primosome complex"/>
    <property type="evidence" value="ECO:0007669"/>
    <property type="project" value="UniProtKB-KW"/>
</dbReference>
<sequence length="608" mass="68579">MPESQVEEIKSRLDISEFIRGYIKLEKSGANFRGLCPFHHEKTPSFFVSPSRQIWKCFGCSVGGDIFSFVEQIEGVEFKEALAILAERAGVVLRSFDPRARSEKSRLYDAMEKSCQFFEKQILQTHLGNEAKGYLLGRGLTEESIKNFRVGFSPASRDGLVQFLRSLGYSPTEILKTGLSIQPERNEYGTQNSQYDRFRGRIMFPICDINGQVIGFGGRVFFAKNQAVDDKLAKYINTPQTMLYDKSRVLYGLDKAKLHIREKDSVVIVEGYTDAIMSHQAGAKNVVAVSGTALTTQQLDLLKRYSDNAITCFDMDTAGNSATARGIDLALNKGFNLKVITFPGGKDPAEIIQADKSKWDKAVQSPISISDFYFETAFRRYSPSTPEGRKEILAMILPMVKSLASEIERSLWVEKLASALHCSDEAVWQDLKNFKSETHLRQIEKNTAGIAAPAAAKKTKRERLFERLLLSLLYDLKCVKNIKNNDVFMFDPNITTASIILKVRDHLKNGEAFVDGGNFAIVKDKKFVRLLTAEESETLSNTAFQEEVFSTLSDCGDFGEEFQMCLQTLRREDLRDKLVNIQNAMRQDPNSQELLNEFQKISSQLINE</sequence>
<dbReference type="HAMAP" id="MF_00974">
    <property type="entry name" value="DNA_primase_DnaG"/>
    <property type="match status" value="1"/>
</dbReference>
<keyword evidence="9" id="KW-0460">Magnesium</keyword>
<reference evidence="16 17" key="1">
    <citation type="journal article" date="2016" name="Nat. Commun.">
        <title>Thousands of microbial genomes shed light on interconnected biogeochemical processes in an aquifer system.</title>
        <authorList>
            <person name="Anantharaman K."/>
            <person name="Brown C.T."/>
            <person name="Hug L.A."/>
            <person name="Sharon I."/>
            <person name="Castelle C.J."/>
            <person name="Probst A.J."/>
            <person name="Thomas B.C."/>
            <person name="Singh A."/>
            <person name="Wilkins M.J."/>
            <person name="Karaoz U."/>
            <person name="Brodie E.L."/>
            <person name="Williams K.H."/>
            <person name="Hubbard S.S."/>
            <person name="Banfield J.F."/>
        </authorList>
    </citation>
    <scope>NUCLEOTIDE SEQUENCE [LARGE SCALE GENOMIC DNA]</scope>
</reference>
<accession>A0A1G2H4K4</accession>
<evidence type="ECO:0000313" key="16">
    <source>
        <dbReference type="EMBL" id="OGZ57416.1"/>
    </source>
</evidence>
<dbReference type="GO" id="GO:0003677">
    <property type="term" value="F:DNA binding"/>
    <property type="evidence" value="ECO:0007669"/>
    <property type="project" value="UniProtKB-KW"/>
</dbReference>
<dbReference type="NCBIfam" id="TIGR01391">
    <property type="entry name" value="dnaG"/>
    <property type="match status" value="1"/>
</dbReference>
<dbReference type="PIRSF" id="PIRSF002811">
    <property type="entry name" value="DnaG"/>
    <property type="match status" value="1"/>
</dbReference>
<evidence type="ECO:0000256" key="4">
    <source>
        <dbReference type="ARBA" id="ARBA00022695"/>
    </source>
</evidence>
<keyword evidence="2 12" id="KW-0639">Primosome</keyword>
<keyword evidence="10 12" id="KW-0238">DNA-binding</keyword>
<dbReference type="Pfam" id="PF01807">
    <property type="entry name" value="Zn_ribbon_DnaG"/>
    <property type="match status" value="1"/>
</dbReference>